<name>A0ABC8L3W0_ERUVS</name>
<keyword evidence="1" id="KW-0472">Membrane</keyword>
<comment type="caution">
    <text evidence="2">The sequence shown here is derived from an EMBL/GenBank/DDBJ whole genome shotgun (WGS) entry which is preliminary data.</text>
</comment>
<sequence length="118" mass="13363">MPDCYYVVKIVSSLHIFTSALSPPPLPSPLSIQRFSRRFLSLFTPRILIKCRWRNASFPCRSSRKKTKVVSSLNVATLFMLIASILGFVPDPLALFAELRFNPIISQPDPNPPSKRFV</sequence>
<evidence type="ECO:0000256" key="1">
    <source>
        <dbReference type="SAM" id="Phobius"/>
    </source>
</evidence>
<dbReference type="AlphaFoldDB" id="A0ABC8L3W0"/>
<evidence type="ECO:0000313" key="3">
    <source>
        <dbReference type="Proteomes" id="UP001642260"/>
    </source>
</evidence>
<dbReference type="Proteomes" id="UP001642260">
    <property type="component" value="Unassembled WGS sequence"/>
</dbReference>
<dbReference type="EMBL" id="CAKOAT010384043">
    <property type="protein sequence ID" value="CAH8364260.1"/>
    <property type="molecule type" value="Genomic_DNA"/>
</dbReference>
<keyword evidence="3" id="KW-1185">Reference proteome</keyword>
<accession>A0ABC8L3W0</accession>
<protein>
    <submittedName>
        <fullName evidence="2">Uncharacterized protein</fullName>
    </submittedName>
</protein>
<feature type="transmembrane region" description="Helical" evidence="1">
    <location>
        <begin position="69"/>
        <end position="89"/>
    </location>
</feature>
<keyword evidence="1" id="KW-0812">Transmembrane</keyword>
<reference evidence="2 3" key="1">
    <citation type="submission" date="2022-03" db="EMBL/GenBank/DDBJ databases">
        <authorList>
            <person name="Macdonald S."/>
            <person name="Ahmed S."/>
            <person name="Newling K."/>
        </authorList>
    </citation>
    <scope>NUCLEOTIDE SEQUENCE [LARGE SCALE GENOMIC DNA]</scope>
</reference>
<organism evidence="2 3">
    <name type="scientific">Eruca vesicaria subsp. sativa</name>
    <name type="common">Garden rocket</name>
    <name type="synonym">Eruca sativa</name>
    <dbReference type="NCBI Taxonomy" id="29727"/>
    <lineage>
        <taxon>Eukaryota</taxon>
        <taxon>Viridiplantae</taxon>
        <taxon>Streptophyta</taxon>
        <taxon>Embryophyta</taxon>
        <taxon>Tracheophyta</taxon>
        <taxon>Spermatophyta</taxon>
        <taxon>Magnoliopsida</taxon>
        <taxon>eudicotyledons</taxon>
        <taxon>Gunneridae</taxon>
        <taxon>Pentapetalae</taxon>
        <taxon>rosids</taxon>
        <taxon>malvids</taxon>
        <taxon>Brassicales</taxon>
        <taxon>Brassicaceae</taxon>
        <taxon>Brassiceae</taxon>
        <taxon>Eruca</taxon>
    </lineage>
</organism>
<evidence type="ECO:0000313" key="2">
    <source>
        <dbReference type="EMBL" id="CAH8364260.1"/>
    </source>
</evidence>
<proteinExistence type="predicted"/>
<gene>
    <name evidence="2" type="ORF">ERUC_LOCUS30016</name>
</gene>
<keyword evidence="1" id="KW-1133">Transmembrane helix</keyword>